<dbReference type="OrthoDB" id="3685at2759"/>
<keyword evidence="6" id="KW-0819">tRNA processing</keyword>
<dbReference type="FunFam" id="3.40.50.620:FF:000115">
    <property type="entry name" value="tRNA-specific 2-thiouridylase MnmA"/>
    <property type="match status" value="1"/>
</dbReference>
<evidence type="ECO:0000256" key="11">
    <source>
        <dbReference type="ARBA" id="ARBA00049564"/>
    </source>
</evidence>
<accession>A0A0B7NK25</accession>
<keyword evidence="10" id="KW-1015">Disulfide bond</keyword>
<keyword evidence="5" id="KW-0808">Transferase</keyword>
<evidence type="ECO:0000256" key="10">
    <source>
        <dbReference type="ARBA" id="ARBA00023157"/>
    </source>
</evidence>
<dbReference type="Pfam" id="PF20259">
    <property type="entry name" value="tRNA_Me_trans_M"/>
    <property type="match status" value="1"/>
</dbReference>
<proteinExistence type="inferred from homology"/>
<evidence type="ECO:0000256" key="8">
    <source>
        <dbReference type="ARBA" id="ARBA00022840"/>
    </source>
</evidence>
<dbReference type="NCBIfam" id="NF001138">
    <property type="entry name" value="PRK00143.1"/>
    <property type="match status" value="1"/>
</dbReference>
<evidence type="ECO:0000259" key="12">
    <source>
        <dbReference type="Pfam" id="PF20258"/>
    </source>
</evidence>
<gene>
    <name evidence="14" type="primary">PARPA_13240.1 scaffold 46252</name>
</gene>
<dbReference type="Pfam" id="PF20258">
    <property type="entry name" value="tRNA_Me_trans_C"/>
    <property type="match status" value="1"/>
</dbReference>
<dbReference type="InterPro" id="IPR046884">
    <property type="entry name" value="MnmA-like_central"/>
</dbReference>
<comment type="catalytic activity">
    <reaction evidence="11">
        <text>5-taurinomethyluridine(34) in tRNA + S-sulfanyl-L-cysteinyl-[protein] + AH2 + ATP = 5-taurinomethyl-2-thiouridine(34) in tRNA + L-cysteinyl-[protein] + A + AMP + diphosphate + H(+)</text>
        <dbReference type="Rhea" id="RHEA:47040"/>
        <dbReference type="Rhea" id="RHEA-COMP:10131"/>
        <dbReference type="Rhea" id="RHEA-COMP:11726"/>
        <dbReference type="Rhea" id="RHEA-COMP:11732"/>
        <dbReference type="Rhea" id="RHEA-COMP:11733"/>
        <dbReference type="ChEBI" id="CHEBI:13193"/>
        <dbReference type="ChEBI" id="CHEBI:15378"/>
        <dbReference type="ChEBI" id="CHEBI:17499"/>
        <dbReference type="ChEBI" id="CHEBI:29950"/>
        <dbReference type="ChEBI" id="CHEBI:30616"/>
        <dbReference type="ChEBI" id="CHEBI:33019"/>
        <dbReference type="ChEBI" id="CHEBI:61963"/>
        <dbReference type="ChEBI" id="CHEBI:87171"/>
        <dbReference type="ChEBI" id="CHEBI:87172"/>
        <dbReference type="ChEBI" id="CHEBI:456215"/>
        <dbReference type="EC" id="2.8.1.14"/>
    </reaction>
</comment>
<dbReference type="GO" id="GO:0000049">
    <property type="term" value="F:tRNA binding"/>
    <property type="evidence" value="ECO:0007669"/>
    <property type="project" value="UniProtKB-KW"/>
</dbReference>
<dbReference type="InterPro" id="IPR014729">
    <property type="entry name" value="Rossmann-like_a/b/a_fold"/>
</dbReference>
<dbReference type="AlphaFoldDB" id="A0A0B7NK25"/>
<dbReference type="InterPro" id="IPR004506">
    <property type="entry name" value="MnmA-like"/>
</dbReference>
<feature type="domain" description="tRNA-specific 2-thiouridylase MnmA-like C-terminal" evidence="12">
    <location>
        <begin position="300"/>
        <end position="377"/>
    </location>
</feature>
<keyword evidence="7" id="KW-0547">Nucleotide-binding</keyword>
<dbReference type="Gene3D" id="3.40.50.620">
    <property type="entry name" value="HUPs"/>
    <property type="match status" value="1"/>
</dbReference>
<evidence type="ECO:0000256" key="2">
    <source>
        <dbReference type="ARBA" id="ARBA00006191"/>
    </source>
</evidence>
<evidence type="ECO:0000256" key="4">
    <source>
        <dbReference type="ARBA" id="ARBA00022555"/>
    </source>
</evidence>
<dbReference type="EMBL" id="LN733964">
    <property type="protein sequence ID" value="CEP18931.1"/>
    <property type="molecule type" value="Genomic_DNA"/>
</dbReference>
<evidence type="ECO:0000256" key="7">
    <source>
        <dbReference type="ARBA" id="ARBA00022741"/>
    </source>
</evidence>
<sequence length="381" mass="43093">MLVQKKLSVKCTCVFRRCLTTLRAPQKGDLVVMAMSGGVDSSVSAALLKKQGYHVRGIYMRNWDTSDEKGVCTSREDWQDVQKVCQRLEIDCEHVDFVKEYWNDVFEKTLDDYARGLTPNPDIACNSFIKFGALLDRIPEDAWFATGHYCRSVNGRLLRGRERNKDQSYYLSSVPEEALSRTIFPLGEVESKSTVKQLAQELGLHNIASKKESMGICFVGQRRRFAEFLEQYIDQPPGPVVNLDNGQLIGQHQGLFGYTIGQASRICHGSDKWFVAQKIMSENKLVCVAGSNHPALFHNGCIARDWIWIHHDPPKGFDGSMLVDAQIRYRQSPEKAILSLQPDGQYSVRFMNPIRAIARGQQVVVWDQDWCLGGGVIDQVL</sequence>
<keyword evidence="15" id="KW-1185">Reference proteome</keyword>
<evidence type="ECO:0000256" key="5">
    <source>
        <dbReference type="ARBA" id="ARBA00022679"/>
    </source>
</evidence>
<dbReference type="Gene3D" id="2.30.30.280">
    <property type="entry name" value="Adenine nucleotide alpha hydrolases-like domains"/>
    <property type="match status" value="1"/>
</dbReference>
<evidence type="ECO:0000256" key="6">
    <source>
        <dbReference type="ARBA" id="ARBA00022694"/>
    </source>
</evidence>
<evidence type="ECO:0000256" key="3">
    <source>
        <dbReference type="ARBA" id="ARBA00011953"/>
    </source>
</evidence>
<dbReference type="EC" id="2.8.1.14" evidence="3"/>
<dbReference type="InterPro" id="IPR046885">
    <property type="entry name" value="MnmA-like_C"/>
</dbReference>
<dbReference type="GO" id="GO:0005524">
    <property type="term" value="F:ATP binding"/>
    <property type="evidence" value="ECO:0007669"/>
    <property type="project" value="UniProtKB-KW"/>
</dbReference>
<dbReference type="PANTHER" id="PTHR11933">
    <property type="entry name" value="TRNA 5-METHYLAMINOMETHYL-2-THIOURIDYLATE -METHYLTRANSFERASE"/>
    <property type="match status" value="1"/>
</dbReference>
<evidence type="ECO:0000256" key="9">
    <source>
        <dbReference type="ARBA" id="ARBA00022884"/>
    </source>
</evidence>
<dbReference type="CDD" id="cd01998">
    <property type="entry name" value="MnmA_TRMU-like"/>
    <property type="match status" value="1"/>
</dbReference>
<dbReference type="Gene3D" id="2.40.30.10">
    <property type="entry name" value="Translation factors"/>
    <property type="match status" value="1"/>
</dbReference>
<evidence type="ECO:0000259" key="13">
    <source>
        <dbReference type="Pfam" id="PF20259"/>
    </source>
</evidence>
<dbReference type="GO" id="GO:0002143">
    <property type="term" value="P:tRNA wobble position uridine thiolation"/>
    <property type="evidence" value="ECO:0007669"/>
    <property type="project" value="TreeGrafter"/>
</dbReference>
<dbReference type="HAMAP" id="MF_00144">
    <property type="entry name" value="tRNA_thiouridyl_MnmA"/>
    <property type="match status" value="1"/>
</dbReference>
<name>A0A0B7NK25_9FUNG</name>
<dbReference type="STRING" id="35722.A0A0B7NK25"/>
<dbReference type="PANTHER" id="PTHR11933:SF5">
    <property type="entry name" value="MITOCHONDRIAL TRNA-SPECIFIC 2-THIOURIDYLASE 1"/>
    <property type="match status" value="1"/>
</dbReference>
<organism evidence="14 15">
    <name type="scientific">Parasitella parasitica</name>
    <dbReference type="NCBI Taxonomy" id="35722"/>
    <lineage>
        <taxon>Eukaryota</taxon>
        <taxon>Fungi</taxon>
        <taxon>Fungi incertae sedis</taxon>
        <taxon>Mucoromycota</taxon>
        <taxon>Mucoromycotina</taxon>
        <taxon>Mucoromycetes</taxon>
        <taxon>Mucorales</taxon>
        <taxon>Mucorineae</taxon>
        <taxon>Mucoraceae</taxon>
        <taxon>Parasitella</taxon>
    </lineage>
</organism>
<dbReference type="Pfam" id="PF03054">
    <property type="entry name" value="tRNA_Me_trans"/>
    <property type="match status" value="1"/>
</dbReference>
<dbReference type="NCBIfam" id="TIGR00420">
    <property type="entry name" value="trmU"/>
    <property type="match status" value="1"/>
</dbReference>
<dbReference type="InterPro" id="IPR023382">
    <property type="entry name" value="MnmA-like_central_sf"/>
</dbReference>
<comment type="function">
    <text evidence="1">Catalyzes the 2-thiolation of uridine at the wobble position (U34) of mitochondrial tRNA(Lys), tRNA(Glu) and tRNA(Gln). Required for the formation of 5-taurinomethyl-2-thiouridine (tm5s2U) of mitochondrial tRNA(Lys), tRNA(Glu), and tRNA(Gln) at the wobble position. ATP is required to activate the C2 atom of the wobble base.</text>
</comment>
<dbReference type="GO" id="GO:0005739">
    <property type="term" value="C:mitochondrion"/>
    <property type="evidence" value="ECO:0007669"/>
    <property type="project" value="TreeGrafter"/>
</dbReference>
<protein>
    <recommendedName>
        <fullName evidence="3">tRNA-5-taurinomethyluridine 2-sulfurtransferase</fullName>
        <ecNumber evidence="3">2.8.1.14</ecNumber>
    </recommendedName>
</protein>
<keyword evidence="8" id="KW-0067">ATP-binding</keyword>
<dbReference type="GO" id="GO:0016783">
    <property type="term" value="F:sulfurtransferase activity"/>
    <property type="evidence" value="ECO:0007669"/>
    <property type="project" value="InterPro"/>
</dbReference>
<comment type="similarity">
    <text evidence="2">Belongs to the MnmA/TRMU family.</text>
</comment>
<keyword evidence="4" id="KW-0820">tRNA-binding</keyword>
<evidence type="ECO:0000313" key="14">
    <source>
        <dbReference type="EMBL" id="CEP18931.1"/>
    </source>
</evidence>
<evidence type="ECO:0000256" key="1">
    <source>
        <dbReference type="ARBA" id="ARBA00003986"/>
    </source>
</evidence>
<keyword evidence="9" id="KW-0694">RNA-binding</keyword>
<reference evidence="14 15" key="1">
    <citation type="submission" date="2014-09" db="EMBL/GenBank/DDBJ databases">
        <authorList>
            <person name="Ellenberger Sabrina"/>
        </authorList>
    </citation>
    <scope>NUCLEOTIDE SEQUENCE [LARGE SCALE GENOMIC DNA]</scope>
    <source>
        <strain evidence="14 15">CBS 412.66</strain>
    </source>
</reference>
<dbReference type="Proteomes" id="UP000054107">
    <property type="component" value="Unassembled WGS sequence"/>
</dbReference>
<evidence type="ECO:0000313" key="15">
    <source>
        <dbReference type="Proteomes" id="UP000054107"/>
    </source>
</evidence>
<feature type="domain" description="tRNA-specific 2-thiouridylase MnmA-like central" evidence="13">
    <location>
        <begin position="227"/>
        <end position="286"/>
    </location>
</feature>
<dbReference type="SUPFAM" id="SSF52402">
    <property type="entry name" value="Adenine nucleotide alpha hydrolases-like"/>
    <property type="match status" value="1"/>
</dbReference>